<feature type="compositionally biased region" description="Basic and acidic residues" evidence="1">
    <location>
        <begin position="641"/>
        <end position="652"/>
    </location>
</feature>
<feature type="region of interest" description="Disordered" evidence="1">
    <location>
        <begin position="554"/>
        <end position="658"/>
    </location>
</feature>
<feature type="domain" description="Exonuclease" evidence="2">
    <location>
        <begin position="16"/>
        <end position="416"/>
    </location>
</feature>
<feature type="compositionally biased region" description="Basic and acidic residues" evidence="1">
    <location>
        <begin position="554"/>
        <end position="624"/>
    </location>
</feature>
<dbReference type="GO" id="GO:0008408">
    <property type="term" value="F:3'-5' exonuclease activity"/>
    <property type="evidence" value="ECO:0007669"/>
    <property type="project" value="TreeGrafter"/>
</dbReference>
<dbReference type="GO" id="GO:0003887">
    <property type="term" value="F:DNA-directed DNA polymerase activity"/>
    <property type="evidence" value="ECO:0007669"/>
    <property type="project" value="InterPro"/>
</dbReference>
<dbReference type="GO" id="GO:0045004">
    <property type="term" value="P:DNA replication proofreading"/>
    <property type="evidence" value="ECO:0007669"/>
    <property type="project" value="TreeGrafter"/>
</dbReference>
<dbReference type="NCBIfam" id="TIGR00573">
    <property type="entry name" value="dnaq"/>
    <property type="match status" value="1"/>
</dbReference>
<feature type="compositionally biased region" description="Basic and acidic residues" evidence="1">
    <location>
        <begin position="242"/>
        <end position="325"/>
    </location>
</feature>
<dbReference type="InterPro" id="IPR012337">
    <property type="entry name" value="RNaseH-like_sf"/>
</dbReference>
<dbReference type="GO" id="GO:0003677">
    <property type="term" value="F:DNA binding"/>
    <property type="evidence" value="ECO:0007669"/>
    <property type="project" value="InterPro"/>
</dbReference>
<gene>
    <name evidence="3" type="ORF">M0812_30314</name>
</gene>
<accession>A0AAV7Y1P6</accession>
<dbReference type="GO" id="GO:0005829">
    <property type="term" value="C:cytosol"/>
    <property type="evidence" value="ECO:0007669"/>
    <property type="project" value="TreeGrafter"/>
</dbReference>
<proteinExistence type="predicted"/>
<evidence type="ECO:0000259" key="2">
    <source>
        <dbReference type="SMART" id="SM00479"/>
    </source>
</evidence>
<dbReference type="Proteomes" id="UP001146793">
    <property type="component" value="Unassembled WGS sequence"/>
</dbReference>
<feature type="compositionally biased region" description="Low complexity" evidence="1">
    <location>
        <begin position="214"/>
        <end position="224"/>
    </location>
</feature>
<evidence type="ECO:0000313" key="3">
    <source>
        <dbReference type="EMBL" id="KAJ3423778.1"/>
    </source>
</evidence>
<dbReference type="InterPro" id="IPR006054">
    <property type="entry name" value="DnaQ"/>
</dbReference>
<protein>
    <submittedName>
        <fullName evidence="3">DNA polymerase iii epsilon subunit</fullName>
    </submittedName>
</protein>
<dbReference type="SMART" id="SM00479">
    <property type="entry name" value="EXOIII"/>
    <property type="match status" value="1"/>
</dbReference>
<dbReference type="SUPFAM" id="SSF53098">
    <property type="entry name" value="Ribonuclease H-like"/>
    <property type="match status" value="3"/>
</dbReference>
<dbReference type="AlphaFoldDB" id="A0AAV7Y1P6"/>
<name>A0AAV7Y1P6_9EUKA</name>
<reference evidence="3" key="1">
    <citation type="submission" date="2022-08" db="EMBL/GenBank/DDBJ databases">
        <title>Novel sulphate-reducing endosymbionts in the free-living metamonad Anaeramoeba.</title>
        <authorList>
            <person name="Jerlstrom-Hultqvist J."/>
            <person name="Cepicka I."/>
            <person name="Gallot-Lavallee L."/>
            <person name="Salas-Leiva D."/>
            <person name="Curtis B.A."/>
            <person name="Zahonova K."/>
            <person name="Pipaliya S."/>
            <person name="Dacks J."/>
            <person name="Roger A.J."/>
        </authorList>
    </citation>
    <scope>NUCLEOTIDE SEQUENCE</scope>
    <source>
        <strain evidence="3">Busselton2</strain>
    </source>
</reference>
<feature type="compositionally biased region" description="Basic and acidic residues" evidence="1">
    <location>
        <begin position="225"/>
        <end position="235"/>
    </location>
</feature>
<dbReference type="PANTHER" id="PTHR30231:SF41">
    <property type="entry name" value="DNA POLYMERASE III SUBUNIT EPSILON"/>
    <property type="match status" value="1"/>
</dbReference>
<dbReference type="CDD" id="cd06127">
    <property type="entry name" value="DEDDh"/>
    <property type="match status" value="1"/>
</dbReference>
<dbReference type="Gene3D" id="3.30.420.10">
    <property type="entry name" value="Ribonuclease H-like superfamily/Ribonuclease H"/>
    <property type="match status" value="2"/>
</dbReference>
<sequence>MSKLSNIDLSILKNKRCIVFDLETTGFKDSCIVEIGAVEVIKGKITSKTYHCLVNSRKRSNRSAYSVHKLGSRLLKNAPKITEIIPDFLEFVNGDILIAHNIFFDYGVLAREVEFVCGQQPTCTTKTTTKKKNNNNLKTDQSLLINSLESLKITNKKKENQQLNDQFLKVNSKNEELNENEKEKEKQLELNRESKQDLKSKDPNFEKQEKNNVNKKQNLKMNKQIQKEINTKLENQKNTNKINEKGKIEQQKDQKNGFLKIHQENKKAKENTKEEKKEKENEKVLENKNEKEKEKEKENEKEKEKENENENENEKEKEKEKENEKEIINHSTCTTGKLYDNKIKINEIFNKSKTFCTMAHSKKLFANFGFSASLNFLCQIFEIEIPKERLNGLHNALEDAHMTAKLLLKFLELADNPDLMKNTKKRGFQLIERTLKENENELKKSFYNGQQNFLPKQQNKQKTRKVTTRKFNLTYTNEMKQRAFHFFNTSKFEVLRKAKYVTKNKADTIIKLRPFSTFLSMIYKIDSSKGITSRVIEVWIEDRIKEANKKNENIKENENEKEQEKEKEKEQEMEKEKEKEKEEKFTILEKINENEKENEKEKSNEKEKEEKLEIEKEKEKENEKKKKGNKRKKKIDDEIEIQNKKEGGEIEKVNNNQN</sequence>
<dbReference type="InterPro" id="IPR036397">
    <property type="entry name" value="RNaseH_sf"/>
</dbReference>
<dbReference type="InterPro" id="IPR013520">
    <property type="entry name" value="Ribonucl_H"/>
</dbReference>
<evidence type="ECO:0000256" key="1">
    <source>
        <dbReference type="SAM" id="MobiDB-lite"/>
    </source>
</evidence>
<dbReference type="EMBL" id="JANTQA010000076">
    <property type="protein sequence ID" value="KAJ3423778.1"/>
    <property type="molecule type" value="Genomic_DNA"/>
</dbReference>
<dbReference type="PANTHER" id="PTHR30231">
    <property type="entry name" value="DNA POLYMERASE III SUBUNIT EPSILON"/>
    <property type="match status" value="1"/>
</dbReference>
<organism evidence="3 4">
    <name type="scientific">Anaeramoeba flamelloides</name>
    <dbReference type="NCBI Taxonomy" id="1746091"/>
    <lineage>
        <taxon>Eukaryota</taxon>
        <taxon>Metamonada</taxon>
        <taxon>Anaeramoebidae</taxon>
        <taxon>Anaeramoeba</taxon>
    </lineage>
</organism>
<feature type="compositionally biased region" description="Basic and acidic residues" evidence="1">
    <location>
        <begin position="172"/>
        <end position="212"/>
    </location>
</feature>
<feature type="region of interest" description="Disordered" evidence="1">
    <location>
        <begin position="169"/>
        <end position="325"/>
    </location>
</feature>
<evidence type="ECO:0000313" key="4">
    <source>
        <dbReference type="Proteomes" id="UP001146793"/>
    </source>
</evidence>
<comment type="caution">
    <text evidence="3">The sequence shown here is derived from an EMBL/GenBank/DDBJ whole genome shotgun (WGS) entry which is preliminary data.</text>
</comment>